<gene>
    <name evidence="1" type="ORF">Tci_682993</name>
</gene>
<dbReference type="EMBL" id="BKCJ010554161">
    <property type="protein sequence ID" value="GFB11022.1"/>
    <property type="molecule type" value="Genomic_DNA"/>
</dbReference>
<proteinExistence type="predicted"/>
<dbReference type="GO" id="GO:0008270">
    <property type="term" value="F:zinc ion binding"/>
    <property type="evidence" value="ECO:0007669"/>
    <property type="project" value="InterPro"/>
</dbReference>
<comment type="caution">
    <text evidence="1">The sequence shown here is derived from an EMBL/GenBank/DDBJ whole genome shotgun (WGS) entry which is preliminary data.</text>
</comment>
<sequence>MLPIRLRRRDVERLVANRVAKVIAEYERNRTNPDGAGGARENVGGTGANTGGVRGVGAGIIAPEGRECSYKTFSNYKPHSFNETERVVGLSRWFEKIDSFFHIKQEMWNLTMKGDDIDGYTNRFHELPIMCPTLVTPECKKIERYIWGFPKEFREMVKTPTTGSNTQQSVMCFGCGERGYYRNKCSKRKDQQNDGAHGLAYVIRMEELHQKPKRGHGYGFVIKPPGKNCERSEKDLKPLSCMKTNEMKLENLPIVCNFLEVFPDDLSGLPPTHKVEFRIDLIPR</sequence>
<name>A0A699KV61_TANCI</name>
<evidence type="ECO:0008006" key="2">
    <source>
        <dbReference type="Google" id="ProtNLM"/>
    </source>
</evidence>
<reference evidence="1" key="1">
    <citation type="journal article" date="2019" name="Sci. Rep.">
        <title>Draft genome of Tanacetum cinerariifolium, the natural source of mosquito coil.</title>
        <authorList>
            <person name="Yamashiro T."/>
            <person name="Shiraishi A."/>
            <person name="Satake H."/>
            <person name="Nakayama K."/>
        </authorList>
    </citation>
    <scope>NUCLEOTIDE SEQUENCE</scope>
</reference>
<dbReference type="AlphaFoldDB" id="A0A699KV61"/>
<feature type="non-terminal residue" evidence="1">
    <location>
        <position position="284"/>
    </location>
</feature>
<dbReference type="InterPro" id="IPR036875">
    <property type="entry name" value="Znf_CCHC_sf"/>
</dbReference>
<dbReference type="GO" id="GO:0003676">
    <property type="term" value="F:nucleic acid binding"/>
    <property type="evidence" value="ECO:0007669"/>
    <property type="project" value="InterPro"/>
</dbReference>
<protein>
    <recommendedName>
        <fullName evidence="2">Reverse transcriptase domain-containing protein</fullName>
    </recommendedName>
</protein>
<evidence type="ECO:0000313" key="1">
    <source>
        <dbReference type="EMBL" id="GFB11022.1"/>
    </source>
</evidence>
<organism evidence="1">
    <name type="scientific">Tanacetum cinerariifolium</name>
    <name type="common">Dalmatian daisy</name>
    <name type="synonym">Chrysanthemum cinerariifolium</name>
    <dbReference type="NCBI Taxonomy" id="118510"/>
    <lineage>
        <taxon>Eukaryota</taxon>
        <taxon>Viridiplantae</taxon>
        <taxon>Streptophyta</taxon>
        <taxon>Embryophyta</taxon>
        <taxon>Tracheophyta</taxon>
        <taxon>Spermatophyta</taxon>
        <taxon>Magnoliopsida</taxon>
        <taxon>eudicotyledons</taxon>
        <taxon>Gunneridae</taxon>
        <taxon>Pentapetalae</taxon>
        <taxon>asterids</taxon>
        <taxon>campanulids</taxon>
        <taxon>Asterales</taxon>
        <taxon>Asteraceae</taxon>
        <taxon>Asteroideae</taxon>
        <taxon>Anthemideae</taxon>
        <taxon>Anthemidinae</taxon>
        <taxon>Tanacetum</taxon>
    </lineage>
</organism>
<accession>A0A699KV61</accession>
<dbReference type="SUPFAM" id="SSF57756">
    <property type="entry name" value="Retrovirus zinc finger-like domains"/>
    <property type="match status" value="1"/>
</dbReference>